<reference evidence="1 2" key="1">
    <citation type="journal article" date="2023" name="Sci. Data">
        <title>Genome assembly of the Korean intertidal mud-creeper Batillaria attramentaria.</title>
        <authorList>
            <person name="Patra A.K."/>
            <person name="Ho P.T."/>
            <person name="Jun S."/>
            <person name="Lee S.J."/>
            <person name="Kim Y."/>
            <person name="Won Y.J."/>
        </authorList>
    </citation>
    <scope>NUCLEOTIDE SEQUENCE [LARGE SCALE GENOMIC DNA]</scope>
    <source>
        <strain evidence="1">Wonlab-2016</strain>
    </source>
</reference>
<evidence type="ECO:0000313" key="2">
    <source>
        <dbReference type="Proteomes" id="UP001519460"/>
    </source>
</evidence>
<organism evidence="1 2">
    <name type="scientific">Batillaria attramentaria</name>
    <dbReference type="NCBI Taxonomy" id="370345"/>
    <lineage>
        <taxon>Eukaryota</taxon>
        <taxon>Metazoa</taxon>
        <taxon>Spiralia</taxon>
        <taxon>Lophotrochozoa</taxon>
        <taxon>Mollusca</taxon>
        <taxon>Gastropoda</taxon>
        <taxon>Caenogastropoda</taxon>
        <taxon>Sorbeoconcha</taxon>
        <taxon>Cerithioidea</taxon>
        <taxon>Batillariidae</taxon>
        <taxon>Batillaria</taxon>
    </lineage>
</organism>
<accession>A0ABD0LES3</accession>
<gene>
    <name evidence="1" type="ORF">BaRGS_00010789</name>
</gene>
<dbReference type="EMBL" id="JACVVK020000054">
    <property type="protein sequence ID" value="KAK7497918.1"/>
    <property type="molecule type" value="Genomic_DNA"/>
</dbReference>
<keyword evidence="2" id="KW-1185">Reference proteome</keyword>
<protein>
    <recommendedName>
        <fullName evidence="3">Neprosin domain-containing protein</fullName>
    </recommendedName>
</protein>
<proteinExistence type="predicted"/>
<sequence>MLLMYLSFSGDHSQVQRHLEDTAGVPEGAEDNPHLARRQGVGAPRTVGHWSWKMTTGTAYNNDVGSTKPVDCGGTSRYGPFGMLGLGAHAAMEVNEWPYMTDKGYVKIKALWVPPNDFENILRRRTITIEAYVTFDKEPPTNQPSYQPPQPQISFTYGMQQQQQSKPRWVKLSATILSLDYIDMHNFLIVNYGPWYQQIISGYYSSTDTGKSTGAGPSAVTPEP</sequence>
<evidence type="ECO:0000313" key="1">
    <source>
        <dbReference type="EMBL" id="KAK7497918.1"/>
    </source>
</evidence>
<name>A0ABD0LES3_9CAEN</name>
<dbReference type="AlphaFoldDB" id="A0ABD0LES3"/>
<dbReference type="Proteomes" id="UP001519460">
    <property type="component" value="Unassembled WGS sequence"/>
</dbReference>
<comment type="caution">
    <text evidence="1">The sequence shown here is derived from an EMBL/GenBank/DDBJ whole genome shotgun (WGS) entry which is preliminary data.</text>
</comment>
<evidence type="ECO:0008006" key="3">
    <source>
        <dbReference type="Google" id="ProtNLM"/>
    </source>
</evidence>